<protein>
    <submittedName>
        <fullName evidence="1">Uncharacterized protein</fullName>
    </submittedName>
</protein>
<evidence type="ECO:0000313" key="2">
    <source>
        <dbReference type="Proteomes" id="UP000800094"/>
    </source>
</evidence>
<dbReference type="EMBL" id="ML987208">
    <property type="protein sequence ID" value="KAF2242267.1"/>
    <property type="molecule type" value="Genomic_DNA"/>
</dbReference>
<sequence>MELNLTHASDHEDFRFNGCIYNSPTLSHPLVCASRHAPKNTDALLRPYLYSSTLPTELEHSMKEYVSTIITPGFYGGGIRSRPRWFYANCAVFGMLLGRAFALLGTPTRPPRSLDDSGDFPFTKLPAELRLQIYAYYKEDLAQRQRYWEVMTRVFIKALWSGSEPEEGSRYVTGIIMLSCGHAMSLCAPLLRGRGSRYVWWDDCIKDLDHTWGWSELQDAVFGTKDLPRHNTDTLELYKYAVEVGETAWRNNLEYVSKEVLDVLDLAREHLQADERDWTPPEIEARLMSGLFENDEARKIWEPTGLVPRAFEQKFAMEKTSMEPF</sequence>
<organism evidence="1 2">
    <name type="scientific">Trematosphaeria pertusa</name>
    <dbReference type="NCBI Taxonomy" id="390896"/>
    <lineage>
        <taxon>Eukaryota</taxon>
        <taxon>Fungi</taxon>
        <taxon>Dikarya</taxon>
        <taxon>Ascomycota</taxon>
        <taxon>Pezizomycotina</taxon>
        <taxon>Dothideomycetes</taxon>
        <taxon>Pleosporomycetidae</taxon>
        <taxon>Pleosporales</taxon>
        <taxon>Massarineae</taxon>
        <taxon>Trematosphaeriaceae</taxon>
        <taxon>Trematosphaeria</taxon>
    </lineage>
</organism>
<dbReference type="GeneID" id="54573416"/>
<keyword evidence="2" id="KW-1185">Reference proteome</keyword>
<dbReference type="Proteomes" id="UP000800094">
    <property type="component" value="Unassembled WGS sequence"/>
</dbReference>
<dbReference type="OrthoDB" id="2931622at2759"/>
<dbReference type="RefSeq" id="XP_033677271.1">
    <property type="nucleotide sequence ID" value="XM_033820086.1"/>
</dbReference>
<accession>A0A6A6HW62</accession>
<name>A0A6A6HW62_9PLEO</name>
<dbReference type="AlphaFoldDB" id="A0A6A6HW62"/>
<gene>
    <name evidence="1" type="ORF">BU26DRAFT_157768</name>
</gene>
<evidence type="ECO:0000313" key="1">
    <source>
        <dbReference type="EMBL" id="KAF2242267.1"/>
    </source>
</evidence>
<reference evidence="1" key="1">
    <citation type="journal article" date="2020" name="Stud. Mycol.">
        <title>101 Dothideomycetes genomes: a test case for predicting lifestyles and emergence of pathogens.</title>
        <authorList>
            <person name="Haridas S."/>
            <person name="Albert R."/>
            <person name="Binder M."/>
            <person name="Bloem J."/>
            <person name="Labutti K."/>
            <person name="Salamov A."/>
            <person name="Andreopoulos B."/>
            <person name="Baker S."/>
            <person name="Barry K."/>
            <person name="Bills G."/>
            <person name="Bluhm B."/>
            <person name="Cannon C."/>
            <person name="Castanera R."/>
            <person name="Culley D."/>
            <person name="Daum C."/>
            <person name="Ezra D."/>
            <person name="Gonzalez J."/>
            <person name="Henrissat B."/>
            <person name="Kuo A."/>
            <person name="Liang C."/>
            <person name="Lipzen A."/>
            <person name="Lutzoni F."/>
            <person name="Magnuson J."/>
            <person name="Mondo S."/>
            <person name="Nolan M."/>
            <person name="Ohm R."/>
            <person name="Pangilinan J."/>
            <person name="Park H.-J."/>
            <person name="Ramirez L."/>
            <person name="Alfaro M."/>
            <person name="Sun H."/>
            <person name="Tritt A."/>
            <person name="Yoshinaga Y."/>
            <person name="Zwiers L.-H."/>
            <person name="Turgeon B."/>
            <person name="Goodwin S."/>
            <person name="Spatafora J."/>
            <person name="Crous P."/>
            <person name="Grigoriev I."/>
        </authorList>
    </citation>
    <scope>NUCLEOTIDE SEQUENCE</scope>
    <source>
        <strain evidence="1">CBS 122368</strain>
    </source>
</reference>
<proteinExistence type="predicted"/>